<gene>
    <name evidence="2" type="ORF">CITCOLO1_LOCUS18286</name>
</gene>
<feature type="non-terminal residue" evidence="2">
    <location>
        <position position="90"/>
    </location>
</feature>
<evidence type="ECO:0000313" key="3">
    <source>
        <dbReference type="Proteomes" id="UP001642487"/>
    </source>
</evidence>
<reference evidence="2 3" key="1">
    <citation type="submission" date="2024-03" db="EMBL/GenBank/DDBJ databases">
        <authorList>
            <person name="Gkanogiannis A."/>
            <person name="Becerra Lopez-Lavalle L."/>
        </authorList>
    </citation>
    <scope>NUCLEOTIDE SEQUENCE [LARGE SCALE GENOMIC DNA]</scope>
</reference>
<feature type="compositionally biased region" description="Polar residues" evidence="1">
    <location>
        <begin position="1"/>
        <end position="19"/>
    </location>
</feature>
<dbReference type="EMBL" id="OZ021741">
    <property type="protein sequence ID" value="CAK9325994.1"/>
    <property type="molecule type" value="Genomic_DNA"/>
</dbReference>
<protein>
    <submittedName>
        <fullName evidence="2">Uncharacterized protein</fullName>
    </submittedName>
</protein>
<proteinExistence type="predicted"/>
<keyword evidence="3" id="KW-1185">Reference proteome</keyword>
<evidence type="ECO:0000313" key="2">
    <source>
        <dbReference type="EMBL" id="CAK9325994.1"/>
    </source>
</evidence>
<sequence>FYNSNSSTLEESSHPTSIATVSSSTTRRDGSSSLTSIVHRKERYLKFEEFVNNVKNVDSVKSELDHYLDETFLPSLDGFNILQWQKLNGV</sequence>
<feature type="compositionally biased region" description="Low complexity" evidence="1">
    <location>
        <begin position="20"/>
        <end position="34"/>
    </location>
</feature>
<dbReference type="Proteomes" id="UP001642487">
    <property type="component" value="Chromosome 7"/>
</dbReference>
<organism evidence="2 3">
    <name type="scientific">Citrullus colocynthis</name>
    <name type="common">colocynth</name>
    <dbReference type="NCBI Taxonomy" id="252529"/>
    <lineage>
        <taxon>Eukaryota</taxon>
        <taxon>Viridiplantae</taxon>
        <taxon>Streptophyta</taxon>
        <taxon>Embryophyta</taxon>
        <taxon>Tracheophyta</taxon>
        <taxon>Spermatophyta</taxon>
        <taxon>Magnoliopsida</taxon>
        <taxon>eudicotyledons</taxon>
        <taxon>Gunneridae</taxon>
        <taxon>Pentapetalae</taxon>
        <taxon>rosids</taxon>
        <taxon>fabids</taxon>
        <taxon>Cucurbitales</taxon>
        <taxon>Cucurbitaceae</taxon>
        <taxon>Benincaseae</taxon>
        <taxon>Citrullus</taxon>
    </lineage>
</organism>
<feature type="non-terminal residue" evidence="2">
    <location>
        <position position="1"/>
    </location>
</feature>
<accession>A0ABP0YZM7</accession>
<feature type="region of interest" description="Disordered" evidence="1">
    <location>
        <begin position="1"/>
        <end position="34"/>
    </location>
</feature>
<evidence type="ECO:0000256" key="1">
    <source>
        <dbReference type="SAM" id="MobiDB-lite"/>
    </source>
</evidence>
<name>A0ABP0YZM7_9ROSI</name>